<accession>A0A4Q7UXZ3</accession>
<dbReference type="InterPro" id="IPR052992">
    <property type="entry name" value="SDR_member_12"/>
</dbReference>
<gene>
    <name evidence="1" type="ORF">EV383_1937</name>
</gene>
<dbReference type="Gene3D" id="3.40.50.720">
    <property type="entry name" value="NAD(P)-binding Rossmann-like Domain"/>
    <property type="match status" value="1"/>
</dbReference>
<proteinExistence type="predicted"/>
<reference evidence="1 2" key="1">
    <citation type="submission" date="2019-02" db="EMBL/GenBank/DDBJ databases">
        <title>Sequencing the genomes of 1000 actinobacteria strains.</title>
        <authorList>
            <person name="Klenk H.-P."/>
        </authorList>
    </citation>
    <scope>NUCLEOTIDE SEQUENCE [LARGE SCALE GENOMIC DNA]</scope>
    <source>
        <strain evidence="1 2">DSM 45779</strain>
    </source>
</reference>
<dbReference type="PANTHER" id="PTHR44656">
    <property type="entry name" value="DEHYDROGENASE/REDUCTASE SDR FAMILY MEMBER 12"/>
    <property type="match status" value="1"/>
</dbReference>
<dbReference type="PANTHER" id="PTHR44656:SF7">
    <property type="entry name" value="DEHYDROGENASE_REDUCTASE SDR FAMILY MEMBER 12"/>
    <property type="match status" value="1"/>
</dbReference>
<dbReference type="Pfam" id="PF00106">
    <property type="entry name" value="adh_short"/>
    <property type="match status" value="1"/>
</dbReference>
<dbReference type="InterPro" id="IPR002347">
    <property type="entry name" value="SDR_fam"/>
</dbReference>
<evidence type="ECO:0000313" key="1">
    <source>
        <dbReference type="EMBL" id="RZT85073.1"/>
    </source>
</evidence>
<keyword evidence="2" id="KW-1185">Reference proteome</keyword>
<name>A0A4Q7UXZ3_PSEST</name>
<sequence>MASAVDTLLDRTIVGGYSKLGYLARHAGWTGDRADPALGSLVDRVALVTGASSGLGEATAAGLARLGASVHLLVRNEDKGQQSRARIQAQVPDARLTLEVCDVGELADVRRFCADFVTRVPALDVLVHNAGLMPPERSETSEGNELTLAVHVLGPHLMTELLTGVLKAGAERSGTDSRVLIVASGGMYAQPLKVDDLQYEQGNYGGTSAYARTKRMQVVLAGLWARELAGTGVTVHALHPGWAATPGVTGSMPGFDKVVGPLLRTPEQGADTAVWLATAPSRAVGTGRFWHDRAPRPAHYFPWTRETGADQELFWEKVTALAPATP</sequence>
<dbReference type="RefSeq" id="WP_130289596.1">
    <property type="nucleotide sequence ID" value="NZ_SHKL01000001.1"/>
</dbReference>
<organism evidence="1 2">
    <name type="scientific">Pseudonocardia sediminis</name>
    <dbReference type="NCBI Taxonomy" id="1397368"/>
    <lineage>
        <taxon>Bacteria</taxon>
        <taxon>Bacillati</taxon>
        <taxon>Actinomycetota</taxon>
        <taxon>Actinomycetes</taxon>
        <taxon>Pseudonocardiales</taxon>
        <taxon>Pseudonocardiaceae</taxon>
        <taxon>Pseudonocardia</taxon>
    </lineage>
</organism>
<dbReference type="AlphaFoldDB" id="A0A4Q7UXZ3"/>
<dbReference type="InterPro" id="IPR036291">
    <property type="entry name" value="NAD(P)-bd_dom_sf"/>
</dbReference>
<dbReference type="EMBL" id="SHKL01000001">
    <property type="protein sequence ID" value="RZT85073.1"/>
    <property type="molecule type" value="Genomic_DNA"/>
</dbReference>
<dbReference type="OrthoDB" id="3772961at2"/>
<dbReference type="PRINTS" id="PR00081">
    <property type="entry name" value="GDHRDH"/>
</dbReference>
<evidence type="ECO:0000313" key="2">
    <source>
        <dbReference type="Proteomes" id="UP000291591"/>
    </source>
</evidence>
<dbReference type="SUPFAM" id="SSF51735">
    <property type="entry name" value="NAD(P)-binding Rossmann-fold domains"/>
    <property type="match status" value="1"/>
</dbReference>
<protein>
    <submittedName>
        <fullName evidence="1">NAD(P)-dependent dehydrogenase (Short-subunit alcohol dehydrogenase family)</fullName>
    </submittedName>
</protein>
<dbReference type="Proteomes" id="UP000291591">
    <property type="component" value="Unassembled WGS sequence"/>
</dbReference>
<comment type="caution">
    <text evidence="1">The sequence shown here is derived from an EMBL/GenBank/DDBJ whole genome shotgun (WGS) entry which is preliminary data.</text>
</comment>